<keyword evidence="3" id="KW-1185">Reference proteome</keyword>
<reference evidence="2 3" key="1">
    <citation type="submission" date="2014-09" db="EMBL/GenBank/DDBJ databases">
        <title>Genome sequencing and annotation of Bacillus Okhensis strain Kh10-101T.</title>
        <authorList>
            <person name="Prakash J.S."/>
        </authorList>
    </citation>
    <scope>NUCLEOTIDE SEQUENCE [LARGE SCALE GENOMIC DNA]</scope>
    <source>
        <strain evidence="3">Kh10-101T</strain>
    </source>
</reference>
<dbReference type="InterPro" id="IPR023214">
    <property type="entry name" value="HAD_sf"/>
</dbReference>
<organism evidence="2 3">
    <name type="scientific">Halalkalibacter okhensis</name>
    <dbReference type="NCBI Taxonomy" id="333138"/>
    <lineage>
        <taxon>Bacteria</taxon>
        <taxon>Bacillati</taxon>
        <taxon>Bacillota</taxon>
        <taxon>Bacilli</taxon>
        <taxon>Bacillales</taxon>
        <taxon>Bacillaceae</taxon>
        <taxon>Halalkalibacter</taxon>
    </lineage>
</organism>
<dbReference type="EMBL" id="JRJU01000011">
    <property type="protein sequence ID" value="KHF40167.1"/>
    <property type="molecule type" value="Genomic_DNA"/>
</dbReference>
<dbReference type="Proteomes" id="UP000030832">
    <property type="component" value="Unassembled WGS sequence"/>
</dbReference>
<dbReference type="SFLD" id="SFLDS00003">
    <property type="entry name" value="Haloacid_Dehalogenase"/>
    <property type="match status" value="1"/>
</dbReference>
<dbReference type="GO" id="GO:0016787">
    <property type="term" value="F:hydrolase activity"/>
    <property type="evidence" value="ECO:0007669"/>
    <property type="project" value="UniProtKB-KW"/>
</dbReference>
<dbReference type="RefSeq" id="WP_034628699.1">
    <property type="nucleotide sequence ID" value="NZ_JRJU01000011.1"/>
</dbReference>
<dbReference type="eggNOG" id="COG0546">
    <property type="taxonomic scope" value="Bacteria"/>
</dbReference>
<evidence type="ECO:0000313" key="3">
    <source>
        <dbReference type="Proteomes" id="UP000030832"/>
    </source>
</evidence>
<gene>
    <name evidence="2" type="ORF">LQ50_10480</name>
</gene>
<comment type="caution">
    <text evidence="2">The sequence shown here is derived from an EMBL/GenBank/DDBJ whole genome shotgun (WGS) entry which is preliminary data.</text>
</comment>
<evidence type="ECO:0000256" key="1">
    <source>
        <dbReference type="ARBA" id="ARBA00022801"/>
    </source>
</evidence>
<dbReference type="InterPro" id="IPR051540">
    <property type="entry name" value="S-2-haloacid_dehalogenase"/>
</dbReference>
<evidence type="ECO:0000313" key="2">
    <source>
        <dbReference type="EMBL" id="KHF40167.1"/>
    </source>
</evidence>
<dbReference type="OrthoDB" id="9809962at2"/>
<proteinExistence type="predicted"/>
<dbReference type="SFLD" id="SFLDG01129">
    <property type="entry name" value="C1.5:_HAD__Beta-PGM__Phosphata"/>
    <property type="match status" value="1"/>
</dbReference>
<accession>A0A0B0IH03</accession>
<dbReference type="Gene3D" id="3.40.50.1000">
    <property type="entry name" value="HAD superfamily/HAD-like"/>
    <property type="match status" value="1"/>
</dbReference>
<dbReference type="NCBIfam" id="TIGR01549">
    <property type="entry name" value="HAD-SF-IA-v1"/>
    <property type="match status" value="1"/>
</dbReference>
<dbReference type="PANTHER" id="PTHR43316">
    <property type="entry name" value="HYDROLASE, HALOACID DELAHOGENASE-RELATED"/>
    <property type="match status" value="1"/>
</dbReference>
<dbReference type="PANTHER" id="PTHR43316:SF3">
    <property type="entry name" value="HALOACID DEHALOGENASE, TYPE II (AFU_ORTHOLOGUE AFUA_2G07750)-RELATED"/>
    <property type="match status" value="1"/>
</dbReference>
<name>A0A0B0IH03_9BACI</name>
<dbReference type="PRINTS" id="PR00413">
    <property type="entry name" value="HADHALOGNASE"/>
</dbReference>
<dbReference type="Pfam" id="PF00702">
    <property type="entry name" value="Hydrolase"/>
    <property type="match status" value="1"/>
</dbReference>
<dbReference type="SUPFAM" id="SSF56784">
    <property type="entry name" value="HAD-like"/>
    <property type="match status" value="1"/>
</dbReference>
<dbReference type="InterPro" id="IPR006439">
    <property type="entry name" value="HAD-SF_hydro_IA"/>
</dbReference>
<dbReference type="InterPro" id="IPR036412">
    <property type="entry name" value="HAD-like_sf"/>
</dbReference>
<dbReference type="AlphaFoldDB" id="A0A0B0IH03"/>
<keyword evidence="1" id="KW-0378">Hydrolase</keyword>
<protein>
    <submittedName>
        <fullName evidence="2">Haloacid dehalogenase</fullName>
    </submittedName>
</protein>
<dbReference type="STRING" id="333138.LQ50_10480"/>
<sequence>MAKVILFDLDGTLLPMDTHQFINHYIKELAPRVGHIVEPKKFVQALMAGTEAMIKNVEPAKTNEQVFEETFLAMTSLKRDEIWPTLDEFYDTVFPTFSHMTTPSKKAKEVVEEAVKQGFRVAIATNPVFPKVAIDHRLNWAGIDDLPFELVTVYEELSFTKPNVEYYLDICERLRVEPTDCIMIGNDVQEDMVTSTLGMNTFLVEGNVIDRGEPHYHIDDRGTLDDLYEKLANRQGIFK</sequence>